<dbReference type="eggNOG" id="COG0220">
    <property type="taxonomic scope" value="Bacteria"/>
</dbReference>
<evidence type="ECO:0000256" key="5">
    <source>
        <dbReference type="ARBA" id="ARBA00022691"/>
    </source>
</evidence>
<dbReference type="EMBL" id="ASJR01000012">
    <property type="protein sequence ID" value="ERP31536.1"/>
    <property type="molecule type" value="Genomic_DNA"/>
</dbReference>
<feature type="binding site" evidence="9">
    <location>
        <begin position="190"/>
        <end position="193"/>
    </location>
    <ligand>
        <name>substrate</name>
    </ligand>
</feature>
<evidence type="ECO:0000256" key="7">
    <source>
        <dbReference type="ARBA" id="ARBA00060552"/>
    </source>
</evidence>
<feature type="binding site" evidence="9">
    <location>
        <position position="95"/>
    </location>
    <ligand>
        <name>S-adenosyl-L-methionine</name>
        <dbReference type="ChEBI" id="CHEBI:59789"/>
    </ligand>
</feature>
<comment type="pathway">
    <text evidence="7 9">tRNA modification; N(7)-methylguanine-tRNA biosynthesis.</text>
</comment>
<keyword evidence="4 9" id="KW-0808">Transferase</keyword>
<sequence length="212" mass="24695">MRQRNIKHAPDVLAQHPTLVCMNPDTTFHAPSFFPQSGPLHLEIGSGKGAFLAGMAHRFPHINFLGMERFDSILIRCLEKTLALALPNLRFIKMDARNLTDVFAPGQIDTIYLNFSDPWHKKRHAKRRLTHTRFLSRYKEVLSPKGELIFKTDNRPLFEFSLLEMHRFGMTLDEICLDLHAQEPEDNIRTEYEEKWSARGSTIYRLKGCFRK</sequence>
<keyword evidence="11" id="KW-1185">Reference proteome</keyword>
<organism evidence="10 11">
    <name type="scientific">Chitinivibrio alkaliphilus ACht1</name>
    <dbReference type="NCBI Taxonomy" id="1313304"/>
    <lineage>
        <taxon>Bacteria</taxon>
        <taxon>Pseudomonadati</taxon>
        <taxon>Fibrobacterota</taxon>
        <taxon>Chitinivibrionia</taxon>
        <taxon>Chitinivibrionales</taxon>
        <taxon>Chitinivibrionaceae</taxon>
        <taxon>Chitinivibrio</taxon>
    </lineage>
</organism>
<dbReference type="AlphaFoldDB" id="U7D7H9"/>
<dbReference type="PATRIC" id="fig|1313304.3.peg.1509"/>
<feature type="binding site" evidence="9">
    <location>
        <position position="153"/>
    </location>
    <ligand>
        <name>substrate</name>
    </ligand>
</feature>
<dbReference type="RefSeq" id="WP_022637034.1">
    <property type="nucleotide sequence ID" value="NZ_ASJR01000012.1"/>
</dbReference>
<dbReference type="InterPro" id="IPR029063">
    <property type="entry name" value="SAM-dependent_MTases_sf"/>
</dbReference>
<feature type="binding site" evidence="9">
    <location>
        <position position="43"/>
    </location>
    <ligand>
        <name>S-adenosyl-L-methionine</name>
        <dbReference type="ChEBI" id="CHEBI:59789"/>
    </ligand>
</feature>
<dbReference type="Pfam" id="PF02390">
    <property type="entry name" value="Methyltransf_4"/>
    <property type="match status" value="1"/>
</dbReference>
<keyword evidence="5 9" id="KW-0949">S-adenosyl-L-methionine</keyword>
<dbReference type="SUPFAM" id="SSF53335">
    <property type="entry name" value="S-adenosyl-L-methionine-dependent methyltransferases"/>
    <property type="match status" value="1"/>
</dbReference>
<evidence type="ECO:0000256" key="2">
    <source>
        <dbReference type="ARBA" id="ARBA00003015"/>
    </source>
</evidence>
<dbReference type="PANTHER" id="PTHR23417">
    <property type="entry name" value="3-DEOXY-D-MANNO-OCTULOSONIC-ACID TRANSFERASE/TRNA GUANINE-N 7 - -METHYLTRANSFERASE"/>
    <property type="match status" value="1"/>
</dbReference>
<dbReference type="FunFam" id="3.40.50.150:FF:000035">
    <property type="entry name" value="tRNA (guanine-N(7)-)-methyltransferase"/>
    <property type="match status" value="1"/>
</dbReference>
<evidence type="ECO:0000313" key="11">
    <source>
        <dbReference type="Proteomes" id="UP000017148"/>
    </source>
</evidence>
<dbReference type="InterPro" id="IPR003358">
    <property type="entry name" value="tRNA_(Gua-N-7)_MeTrfase_Trmb"/>
</dbReference>
<feature type="binding site" evidence="9">
    <location>
        <position position="68"/>
    </location>
    <ligand>
        <name>S-adenosyl-L-methionine</name>
        <dbReference type="ChEBI" id="CHEBI:59789"/>
    </ligand>
</feature>
<name>U7D7H9_9BACT</name>
<accession>U7D7H9</accession>
<comment type="catalytic activity">
    <reaction evidence="1 9">
        <text>guanosine(46) in tRNA + S-adenosyl-L-methionine = N(7)-methylguanosine(46) in tRNA + S-adenosyl-L-homocysteine</text>
        <dbReference type="Rhea" id="RHEA:42708"/>
        <dbReference type="Rhea" id="RHEA-COMP:10188"/>
        <dbReference type="Rhea" id="RHEA-COMP:10189"/>
        <dbReference type="ChEBI" id="CHEBI:57856"/>
        <dbReference type="ChEBI" id="CHEBI:59789"/>
        <dbReference type="ChEBI" id="CHEBI:74269"/>
        <dbReference type="ChEBI" id="CHEBI:74480"/>
        <dbReference type="EC" id="2.1.1.33"/>
    </reaction>
</comment>
<proteinExistence type="inferred from homology"/>
<comment type="function">
    <text evidence="2 9">Catalyzes the formation of N(7)-methylguanine at position 46 (m7G46) in tRNA.</text>
</comment>
<evidence type="ECO:0000256" key="3">
    <source>
        <dbReference type="ARBA" id="ARBA00022603"/>
    </source>
</evidence>
<reference evidence="10 11" key="1">
    <citation type="journal article" date="2013" name="Environ. Microbiol.">
        <title>Genome analysis of Chitinivibrio alkaliphilus gen. nov., sp. nov., a novel extremely haloalkaliphilic anaerobic chitinolytic bacterium from the candidate phylum Termite Group 3.</title>
        <authorList>
            <person name="Sorokin D.Y."/>
            <person name="Gumerov V.M."/>
            <person name="Rakitin A.L."/>
            <person name="Beletsky A.V."/>
            <person name="Damste J.S."/>
            <person name="Muyzer G."/>
            <person name="Mardanov A.V."/>
            <person name="Ravin N.V."/>
        </authorList>
    </citation>
    <scope>NUCLEOTIDE SEQUENCE [LARGE SCALE GENOMIC DNA]</scope>
    <source>
        <strain evidence="10 11">ACht1</strain>
    </source>
</reference>
<dbReference type="PANTHER" id="PTHR23417:SF14">
    <property type="entry name" value="PENTACOTRIPEPTIDE-REPEAT REGION OF PRORP DOMAIN-CONTAINING PROTEIN"/>
    <property type="match status" value="1"/>
</dbReference>
<keyword evidence="3 9" id="KW-0489">Methyltransferase</keyword>
<dbReference type="GO" id="GO:0008176">
    <property type="term" value="F:tRNA (guanine(46)-N7)-methyltransferase activity"/>
    <property type="evidence" value="ECO:0007669"/>
    <property type="project" value="UniProtKB-UniRule"/>
</dbReference>
<dbReference type="InterPro" id="IPR055361">
    <property type="entry name" value="tRNA_methyltr_TrmB_bact"/>
</dbReference>
<dbReference type="EC" id="2.1.1.33" evidence="9"/>
<evidence type="ECO:0000256" key="1">
    <source>
        <dbReference type="ARBA" id="ARBA00000142"/>
    </source>
</evidence>
<comment type="caution">
    <text evidence="9">Lacks conserved residue(s) required for the propagation of feature annotation.</text>
</comment>
<dbReference type="GO" id="GO:0043527">
    <property type="term" value="C:tRNA methyltransferase complex"/>
    <property type="evidence" value="ECO:0007669"/>
    <property type="project" value="TreeGrafter"/>
</dbReference>
<dbReference type="UniPathway" id="UPA00989"/>
<evidence type="ECO:0000256" key="4">
    <source>
        <dbReference type="ARBA" id="ARBA00022679"/>
    </source>
</evidence>
<evidence type="ECO:0000256" key="6">
    <source>
        <dbReference type="ARBA" id="ARBA00022694"/>
    </source>
</evidence>
<feature type="binding site" evidence="9">
    <location>
        <position position="121"/>
    </location>
    <ligand>
        <name>substrate</name>
    </ligand>
</feature>
<protein>
    <recommendedName>
        <fullName evidence="9">tRNA (guanine-N(7)-)-methyltransferase</fullName>
        <ecNumber evidence="9">2.1.1.33</ecNumber>
    </recommendedName>
    <alternativeName>
        <fullName evidence="9">tRNA (guanine(46)-N(7))-methyltransferase</fullName>
    </alternativeName>
    <alternativeName>
        <fullName evidence="9">tRNA(m7G46)-methyltransferase</fullName>
    </alternativeName>
</protein>
<dbReference type="PROSITE" id="PS51625">
    <property type="entry name" value="SAM_MT_TRMB"/>
    <property type="match status" value="1"/>
</dbReference>
<gene>
    <name evidence="9" type="primary">trmB</name>
    <name evidence="10" type="ORF">CALK_1581</name>
</gene>
<dbReference type="NCBIfam" id="NF001080">
    <property type="entry name" value="PRK00121.2-2"/>
    <property type="match status" value="1"/>
</dbReference>
<dbReference type="STRING" id="1313304.CALK_1581"/>
<evidence type="ECO:0000256" key="8">
    <source>
        <dbReference type="ARBA" id="ARBA00060767"/>
    </source>
</evidence>
<keyword evidence="6 9" id="KW-0819">tRNA processing</keyword>
<comment type="caution">
    <text evidence="10">The sequence shown here is derived from an EMBL/GenBank/DDBJ whole genome shotgun (WGS) entry which is preliminary data.</text>
</comment>
<dbReference type="Proteomes" id="UP000017148">
    <property type="component" value="Unassembled WGS sequence"/>
</dbReference>
<evidence type="ECO:0000313" key="10">
    <source>
        <dbReference type="EMBL" id="ERP31536.1"/>
    </source>
</evidence>
<dbReference type="Gene3D" id="3.40.50.150">
    <property type="entry name" value="Vaccinia Virus protein VP39"/>
    <property type="match status" value="1"/>
</dbReference>
<comment type="similarity">
    <text evidence="8 9">Belongs to the class I-like SAM-binding methyltransferase superfamily. TrmB family.</text>
</comment>
<dbReference type="CDD" id="cd02440">
    <property type="entry name" value="AdoMet_MTases"/>
    <property type="match status" value="1"/>
</dbReference>
<feature type="binding site" evidence="9">
    <location>
        <position position="117"/>
    </location>
    <ligand>
        <name>S-adenosyl-L-methionine</name>
        <dbReference type="ChEBI" id="CHEBI:59789"/>
    </ligand>
</feature>
<dbReference type="HAMAP" id="MF_01057">
    <property type="entry name" value="tRNA_methyltr_TrmB"/>
    <property type="match status" value="1"/>
</dbReference>
<evidence type="ECO:0000256" key="9">
    <source>
        <dbReference type="HAMAP-Rule" id="MF_01057"/>
    </source>
</evidence>
<dbReference type="NCBIfam" id="TIGR00091">
    <property type="entry name" value="tRNA (guanosine(46)-N7)-methyltransferase TrmB"/>
    <property type="match status" value="1"/>
</dbReference>
<dbReference type="OrthoDB" id="9802090at2"/>